<dbReference type="NCBIfam" id="TIGR00147">
    <property type="entry name" value="YegS/Rv2252/BmrU family lipid kinase"/>
    <property type="match status" value="1"/>
</dbReference>
<dbReference type="InterPro" id="IPR001206">
    <property type="entry name" value="Diacylglycerol_kinase_cat_dom"/>
</dbReference>
<evidence type="ECO:0000256" key="6">
    <source>
        <dbReference type="ARBA" id="ARBA00022741"/>
    </source>
</evidence>
<name>A0A2N3G7T7_9ACTN</name>
<dbReference type="GO" id="GO:0008654">
    <property type="term" value="P:phospholipid biosynthetic process"/>
    <property type="evidence" value="ECO:0007669"/>
    <property type="project" value="UniProtKB-KW"/>
</dbReference>
<dbReference type="InterPro" id="IPR045540">
    <property type="entry name" value="YegS/DAGK_C"/>
</dbReference>
<protein>
    <recommendedName>
        <fullName evidence="13">DAGKc domain-containing protein</fullName>
    </recommendedName>
</protein>
<proteinExistence type="inferred from homology"/>
<comment type="similarity">
    <text evidence="2">Belongs to the diacylglycerol/lipid kinase family.</text>
</comment>
<keyword evidence="10" id="KW-0443">Lipid metabolism</keyword>
<evidence type="ECO:0000256" key="1">
    <source>
        <dbReference type="ARBA" id="ARBA00001946"/>
    </source>
</evidence>
<dbReference type="GO" id="GO:0016301">
    <property type="term" value="F:kinase activity"/>
    <property type="evidence" value="ECO:0007669"/>
    <property type="project" value="UniProtKB-KW"/>
</dbReference>
<comment type="caution">
    <text evidence="14">The sequence shown here is derived from an EMBL/GenBank/DDBJ whole genome shotgun (WGS) entry which is preliminary data.</text>
</comment>
<dbReference type="AlphaFoldDB" id="A0A2N3G7T7"/>
<dbReference type="GO" id="GO:0046872">
    <property type="term" value="F:metal ion binding"/>
    <property type="evidence" value="ECO:0007669"/>
    <property type="project" value="UniProtKB-KW"/>
</dbReference>
<evidence type="ECO:0000256" key="7">
    <source>
        <dbReference type="ARBA" id="ARBA00022777"/>
    </source>
</evidence>
<keyword evidence="5" id="KW-0479">Metal-binding</keyword>
<dbReference type="GO" id="GO:0005886">
    <property type="term" value="C:plasma membrane"/>
    <property type="evidence" value="ECO:0007669"/>
    <property type="project" value="TreeGrafter"/>
</dbReference>
<keyword evidence="7" id="KW-0418">Kinase</keyword>
<reference evidence="14 15" key="1">
    <citation type="journal article" date="2017" name="ISME J.">
        <title>Potential for microbial H2 and metal transformations associated with novel bacteria and archaea in deep terrestrial subsurface sediments.</title>
        <authorList>
            <person name="Hernsdorf A.W."/>
            <person name="Amano Y."/>
            <person name="Miyakawa K."/>
            <person name="Ise K."/>
            <person name="Suzuki Y."/>
            <person name="Anantharaman K."/>
            <person name="Probst A."/>
            <person name="Burstein D."/>
            <person name="Thomas B.C."/>
            <person name="Banfield J.F."/>
        </authorList>
    </citation>
    <scope>NUCLEOTIDE SEQUENCE [LARGE SCALE GENOMIC DNA]</scope>
    <source>
        <strain evidence="14">HGW-Actinobacteria-3</strain>
    </source>
</reference>
<sequence length="325" mass="36007">MPDLLWCYHIFAYSIQAGRGTEVLVDTDERYLIVVNPVGRGGHAQRQAIWLLNKLRKMGIEHNALFTEKIGHAQDLVANWAEAVDVVVAVGGDGTVNEVINGIMNSSQPGRKLAVFPSGTADDFARNMGIPRDREKALEVLLGEEEKAIDLLRVNGRFVGVTAGVGVDAEIAYRSYQSKHLRLLAYWYHGLSMLFEPPPRSRLAITVGDEKIEGDFLLVVAGNAGSYGRYMKMMPRALMDDGVMNLVTFTMMNRLKALLLFGMSTTGKHTWVRQMDEYDAREIVIECLEKVYTQSDGEARIAGKGEVFNISVAPRALSVKTQKGV</sequence>
<dbReference type="SUPFAM" id="SSF111331">
    <property type="entry name" value="NAD kinase/diacylglycerol kinase-like"/>
    <property type="match status" value="1"/>
</dbReference>
<dbReference type="PROSITE" id="PS50146">
    <property type="entry name" value="DAGK"/>
    <property type="match status" value="1"/>
</dbReference>
<evidence type="ECO:0000256" key="2">
    <source>
        <dbReference type="ARBA" id="ARBA00005983"/>
    </source>
</evidence>
<evidence type="ECO:0000256" key="10">
    <source>
        <dbReference type="ARBA" id="ARBA00023098"/>
    </source>
</evidence>
<dbReference type="InterPro" id="IPR050187">
    <property type="entry name" value="Lipid_Phosphate_FormReg"/>
</dbReference>
<evidence type="ECO:0000313" key="14">
    <source>
        <dbReference type="EMBL" id="PKQ28771.1"/>
    </source>
</evidence>
<evidence type="ECO:0000256" key="5">
    <source>
        <dbReference type="ARBA" id="ARBA00022723"/>
    </source>
</evidence>
<evidence type="ECO:0000256" key="4">
    <source>
        <dbReference type="ARBA" id="ARBA00022679"/>
    </source>
</evidence>
<feature type="domain" description="DAGKc" evidence="13">
    <location>
        <begin position="26"/>
        <end position="158"/>
    </location>
</feature>
<keyword evidence="11" id="KW-0594">Phospholipid biosynthesis</keyword>
<organism evidence="14 15">
    <name type="scientific">Candidatus Anoxymicrobium japonicum</name>
    <dbReference type="NCBI Taxonomy" id="2013648"/>
    <lineage>
        <taxon>Bacteria</taxon>
        <taxon>Bacillati</taxon>
        <taxon>Actinomycetota</taxon>
        <taxon>Candidatus Geothermincolia</taxon>
        <taxon>Candidatus Geothermincolales</taxon>
        <taxon>Candidatus Anoxymicrobiaceae</taxon>
        <taxon>Candidatus Anoxymicrobium</taxon>
    </lineage>
</organism>
<dbReference type="Pfam" id="PF19279">
    <property type="entry name" value="YegS_C"/>
    <property type="match status" value="1"/>
</dbReference>
<evidence type="ECO:0000256" key="8">
    <source>
        <dbReference type="ARBA" id="ARBA00022840"/>
    </source>
</evidence>
<evidence type="ECO:0000256" key="9">
    <source>
        <dbReference type="ARBA" id="ARBA00022842"/>
    </source>
</evidence>
<dbReference type="PANTHER" id="PTHR12358:SF106">
    <property type="entry name" value="LIPID KINASE YEGS"/>
    <property type="match status" value="1"/>
</dbReference>
<gene>
    <name evidence="14" type="ORF">CVT63_00945</name>
</gene>
<dbReference type="InterPro" id="IPR017438">
    <property type="entry name" value="ATP-NAD_kinase_N"/>
</dbReference>
<evidence type="ECO:0000256" key="11">
    <source>
        <dbReference type="ARBA" id="ARBA00023209"/>
    </source>
</evidence>
<accession>A0A2N3G7T7</accession>
<keyword evidence="12" id="KW-1208">Phospholipid metabolism</keyword>
<keyword evidence="6" id="KW-0547">Nucleotide-binding</keyword>
<evidence type="ECO:0000256" key="12">
    <source>
        <dbReference type="ARBA" id="ARBA00023264"/>
    </source>
</evidence>
<evidence type="ECO:0000259" key="13">
    <source>
        <dbReference type="PROSITE" id="PS50146"/>
    </source>
</evidence>
<dbReference type="Proteomes" id="UP000233654">
    <property type="component" value="Unassembled WGS sequence"/>
</dbReference>
<comment type="cofactor">
    <cofactor evidence="1">
        <name>Mg(2+)</name>
        <dbReference type="ChEBI" id="CHEBI:18420"/>
    </cofactor>
</comment>
<dbReference type="InterPro" id="IPR005218">
    <property type="entry name" value="Diacylglycerol/lipid_kinase"/>
</dbReference>
<dbReference type="SMART" id="SM00046">
    <property type="entry name" value="DAGKc"/>
    <property type="match status" value="1"/>
</dbReference>
<dbReference type="Gene3D" id="3.40.50.10330">
    <property type="entry name" value="Probable inorganic polyphosphate/atp-NAD kinase, domain 1"/>
    <property type="match status" value="1"/>
</dbReference>
<dbReference type="Gene3D" id="2.60.200.40">
    <property type="match status" value="1"/>
</dbReference>
<dbReference type="InterPro" id="IPR016064">
    <property type="entry name" value="NAD/diacylglycerol_kinase_sf"/>
</dbReference>
<keyword evidence="8" id="KW-0067">ATP-binding</keyword>
<keyword evidence="9" id="KW-0460">Magnesium</keyword>
<dbReference type="Pfam" id="PF00781">
    <property type="entry name" value="DAGK_cat"/>
    <property type="match status" value="1"/>
</dbReference>
<dbReference type="EMBL" id="PHEX01000005">
    <property type="protein sequence ID" value="PKQ28771.1"/>
    <property type="molecule type" value="Genomic_DNA"/>
</dbReference>
<evidence type="ECO:0000313" key="15">
    <source>
        <dbReference type="Proteomes" id="UP000233654"/>
    </source>
</evidence>
<dbReference type="PANTHER" id="PTHR12358">
    <property type="entry name" value="SPHINGOSINE KINASE"/>
    <property type="match status" value="1"/>
</dbReference>
<dbReference type="GO" id="GO:0005524">
    <property type="term" value="F:ATP binding"/>
    <property type="evidence" value="ECO:0007669"/>
    <property type="project" value="UniProtKB-KW"/>
</dbReference>
<keyword evidence="3" id="KW-0444">Lipid biosynthesis</keyword>
<evidence type="ECO:0000256" key="3">
    <source>
        <dbReference type="ARBA" id="ARBA00022516"/>
    </source>
</evidence>
<keyword evidence="4" id="KW-0808">Transferase</keyword>